<keyword evidence="4" id="KW-1185">Reference proteome</keyword>
<dbReference type="Proteomes" id="UP000219559">
    <property type="component" value="Unassembled WGS sequence"/>
</dbReference>
<dbReference type="AlphaFoldDB" id="A0A2A4GD37"/>
<evidence type="ECO:0000256" key="2">
    <source>
        <dbReference type="ARBA" id="ARBA00023002"/>
    </source>
</evidence>
<accession>A0A2A4GD37</accession>
<protein>
    <submittedName>
        <fullName evidence="3">Short-chain dehydrogenase</fullName>
    </submittedName>
</protein>
<keyword evidence="2" id="KW-0560">Oxidoreductase</keyword>
<dbReference type="NCBIfam" id="NF006121">
    <property type="entry name" value="PRK08265.1"/>
    <property type="match status" value="1"/>
</dbReference>
<dbReference type="SUPFAM" id="SSF51735">
    <property type="entry name" value="NAD(P)-binding Rossmann-fold domains"/>
    <property type="match status" value="1"/>
</dbReference>
<dbReference type="PANTHER" id="PTHR24321:SF8">
    <property type="entry name" value="ESTRADIOL 17-BETA-DEHYDROGENASE 8-RELATED"/>
    <property type="match status" value="1"/>
</dbReference>
<dbReference type="FunFam" id="3.40.50.720:FF:000084">
    <property type="entry name" value="Short-chain dehydrogenase reductase"/>
    <property type="match status" value="1"/>
</dbReference>
<dbReference type="InterPro" id="IPR002347">
    <property type="entry name" value="SDR_fam"/>
</dbReference>
<comment type="caution">
    <text evidence="3">The sequence shown here is derived from an EMBL/GenBank/DDBJ whole genome shotgun (WGS) entry which is preliminary data.</text>
</comment>
<dbReference type="PRINTS" id="PR00081">
    <property type="entry name" value="GDHRDH"/>
</dbReference>
<dbReference type="RefSeq" id="WP_097441424.1">
    <property type="nucleotide sequence ID" value="NZ_NBWU01000001.1"/>
</dbReference>
<dbReference type="GO" id="GO:0016491">
    <property type="term" value="F:oxidoreductase activity"/>
    <property type="evidence" value="ECO:0007669"/>
    <property type="project" value="UniProtKB-KW"/>
</dbReference>
<organism evidence="3 4">
    <name type="scientific">Sediminicola luteus</name>
    <dbReference type="NCBI Taxonomy" id="319238"/>
    <lineage>
        <taxon>Bacteria</taxon>
        <taxon>Pseudomonadati</taxon>
        <taxon>Bacteroidota</taxon>
        <taxon>Flavobacteriia</taxon>
        <taxon>Flavobacteriales</taxon>
        <taxon>Flavobacteriaceae</taxon>
        <taxon>Sediminicola</taxon>
    </lineage>
</organism>
<dbReference type="Gene3D" id="3.40.50.720">
    <property type="entry name" value="NAD(P)-binding Rossmann-like Domain"/>
    <property type="match status" value="1"/>
</dbReference>
<comment type="similarity">
    <text evidence="1">Belongs to the short-chain dehydrogenases/reductases (SDR) family.</text>
</comment>
<evidence type="ECO:0000313" key="4">
    <source>
        <dbReference type="Proteomes" id="UP000219559"/>
    </source>
</evidence>
<dbReference type="PRINTS" id="PR00080">
    <property type="entry name" value="SDRFAMILY"/>
</dbReference>
<dbReference type="OrthoDB" id="9803333at2"/>
<dbReference type="InterPro" id="IPR036291">
    <property type="entry name" value="NAD(P)-bd_dom_sf"/>
</dbReference>
<sequence length="260" mass="27456">MDLTNKVVIISGGAASIGADITKEMHAQGAQVVIADINKEAGEALAKSLGENALFVPTDITLNEQLENLVVATIDKFGKIDALVNNAASYGDEGATTDRNTWLKTLDVNVVSAAMLGELCRPQLKKNKGCIINTGSVSGNFPHIARWAYPVSKAALAHLTKTQAVEYAEDGIRVNLLRLGHIWSDPFNGLTKGDRQHADQATAAFNLKGRVANGKEVGQVAAFVASDKASYMTGGEIPVDGGYSAMGPEGHMPLFPILAK</sequence>
<name>A0A2A4GD37_9FLAO</name>
<dbReference type="PROSITE" id="PS00061">
    <property type="entry name" value="ADH_SHORT"/>
    <property type="match status" value="1"/>
</dbReference>
<dbReference type="EMBL" id="NBWU01000001">
    <property type="protein sequence ID" value="PCE65898.1"/>
    <property type="molecule type" value="Genomic_DNA"/>
</dbReference>
<reference evidence="3 4" key="1">
    <citation type="submission" date="2017-04" db="EMBL/GenBank/DDBJ databases">
        <title>A new member of the family Flavobacteriaceae isolated from ascidians.</title>
        <authorList>
            <person name="Chen L."/>
        </authorList>
    </citation>
    <scope>NUCLEOTIDE SEQUENCE [LARGE SCALE GENOMIC DNA]</scope>
    <source>
        <strain evidence="3 4">HQA918</strain>
    </source>
</reference>
<dbReference type="CDD" id="cd05233">
    <property type="entry name" value="SDR_c"/>
    <property type="match status" value="1"/>
</dbReference>
<evidence type="ECO:0000256" key="1">
    <source>
        <dbReference type="ARBA" id="ARBA00006484"/>
    </source>
</evidence>
<gene>
    <name evidence="3" type="ORF">B7P33_00940</name>
</gene>
<proteinExistence type="inferred from homology"/>
<evidence type="ECO:0000313" key="3">
    <source>
        <dbReference type="EMBL" id="PCE65898.1"/>
    </source>
</evidence>
<dbReference type="PANTHER" id="PTHR24321">
    <property type="entry name" value="DEHYDROGENASES, SHORT CHAIN"/>
    <property type="match status" value="1"/>
</dbReference>
<dbReference type="Pfam" id="PF13561">
    <property type="entry name" value="adh_short_C2"/>
    <property type="match status" value="1"/>
</dbReference>
<dbReference type="InterPro" id="IPR020904">
    <property type="entry name" value="Sc_DH/Rdtase_CS"/>
</dbReference>